<dbReference type="RefSeq" id="WP_189766904.1">
    <property type="nucleotide sequence ID" value="NZ_BNCK01000001.1"/>
</dbReference>
<keyword evidence="1" id="KW-0966">Cell projection</keyword>
<accession>A0A919BAH5</accession>
<reference evidence="1" key="2">
    <citation type="submission" date="2020-09" db="EMBL/GenBank/DDBJ databases">
        <authorList>
            <person name="Sun Q."/>
            <person name="Kim S."/>
        </authorList>
    </citation>
    <scope>NUCLEOTIDE SEQUENCE</scope>
    <source>
        <strain evidence="1">KCTC 42731</strain>
    </source>
</reference>
<dbReference type="EMBL" id="BNCK01000001">
    <property type="protein sequence ID" value="GHF78888.1"/>
    <property type="molecule type" value="Genomic_DNA"/>
</dbReference>
<dbReference type="NCBIfam" id="NF038110">
    <property type="entry name" value="Lys_methyl_FliB"/>
    <property type="match status" value="1"/>
</dbReference>
<dbReference type="Pfam" id="PF03692">
    <property type="entry name" value="CxxCxxCC"/>
    <property type="match status" value="1"/>
</dbReference>
<sequence length="421" mass="48402">MKSNPIDVITPAFYKEFECAADQCPDHCCHSWSVDVDKKTFKNLKKSNVIVIKNLANEHLKLTRKSLENWGSIQMLSDGNCPFLDESKLCQIHKHSGHQALSNICKSYPRALFWFGDHVEASLSLSCPSAAKNILFNNSAMMFEAVQQPEHKISNDILGGYLHNALPAWMPILRDSCFNILLFDAISIEERLFSIGMLLKQSEQHLETPARLEQLISTVEEMITDGSLSKMYLDLPNNDELKWRVFIHQDKKLEQETAMFGDTIENLTLSTSGQRFDVCRQAVIEQFNQRMKAEKENSAQNQIFANMLKEAKPILDDYFSNKPQVLTNYLLYYFYHNQFLYSSGKTPFQFFRILCVDLFNLKAYLSAMALKDNRLTDDSVLLLFQSYARRRQHEANFIENMEHQLETTGTQSAGAIFGLLK</sequence>
<comment type="caution">
    <text evidence="1">The sequence shown here is derived from an EMBL/GenBank/DDBJ whole genome shotgun (WGS) entry which is preliminary data.</text>
</comment>
<protein>
    <submittedName>
        <fullName evidence="1">Flagellar biosynthesis protein</fullName>
    </submittedName>
</protein>
<dbReference type="InterPro" id="IPR005358">
    <property type="entry name" value="Puta_zinc/iron-chelating_dom"/>
</dbReference>
<evidence type="ECO:0000313" key="2">
    <source>
        <dbReference type="Proteomes" id="UP000623842"/>
    </source>
</evidence>
<name>A0A919BAH5_9GAMM</name>
<gene>
    <name evidence="1" type="primary">fliUV</name>
    <name evidence="1" type="ORF">GCM10017161_02510</name>
</gene>
<reference evidence="1" key="1">
    <citation type="journal article" date="2014" name="Int. J. Syst. Evol. Microbiol.">
        <title>Complete genome sequence of Corynebacterium casei LMG S-19264T (=DSM 44701T), isolated from a smear-ripened cheese.</title>
        <authorList>
            <consortium name="US DOE Joint Genome Institute (JGI-PGF)"/>
            <person name="Walter F."/>
            <person name="Albersmeier A."/>
            <person name="Kalinowski J."/>
            <person name="Ruckert C."/>
        </authorList>
    </citation>
    <scope>NUCLEOTIDE SEQUENCE</scope>
    <source>
        <strain evidence="1">KCTC 42731</strain>
    </source>
</reference>
<dbReference type="AlphaFoldDB" id="A0A919BAH5"/>
<dbReference type="Proteomes" id="UP000623842">
    <property type="component" value="Unassembled WGS sequence"/>
</dbReference>
<proteinExistence type="predicted"/>
<keyword evidence="2" id="KW-1185">Reference proteome</keyword>
<organism evidence="1 2">
    <name type="scientific">Thalassotalea marina</name>
    <dbReference type="NCBI Taxonomy" id="1673741"/>
    <lineage>
        <taxon>Bacteria</taxon>
        <taxon>Pseudomonadati</taxon>
        <taxon>Pseudomonadota</taxon>
        <taxon>Gammaproteobacteria</taxon>
        <taxon>Alteromonadales</taxon>
        <taxon>Colwelliaceae</taxon>
        <taxon>Thalassotalea</taxon>
    </lineage>
</organism>
<keyword evidence="1" id="KW-0969">Cilium</keyword>
<keyword evidence="1" id="KW-0282">Flagellum</keyword>
<evidence type="ECO:0000313" key="1">
    <source>
        <dbReference type="EMBL" id="GHF78888.1"/>
    </source>
</evidence>